<protein>
    <submittedName>
        <fullName evidence="2">Uncharacterized protein</fullName>
    </submittedName>
</protein>
<feature type="compositionally biased region" description="Polar residues" evidence="1">
    <location>
        <begin position="130"/>
        <end position="145"/>
    </location>
</feature>
<feature type="compositionally biased region" description="Basic and acidic residues" evidence="1">
    <location>
        <begin position="76"/>
        <end position="88"/>
    </location>
</feature>
<name>A0ABD3H1U7_9MARC</name>
<evidence type="ECO:0000256" key="1">
    <source>
        <dbReference type="SAM" id="MobiDB-lite"/>
    </source>
</evidence>
<organism evidence="2 3">
    <name type="scientific">Riccia sorocarpa</name>
    <dbReference type="NCBI Taxonomy" id="122646"/>
    <lineage>
        <taxon>Eukaryota</taxon>
        <taxon>Viridiplantae</taxon>
        <taxon>Streptophyta</taxon>
        <taxon>Embryophyta</taxon>
        <taxon>Marchantiophyta</taxon>
        <taxon>Marchantiopsida</taxon>
        <taxon>Marchantiidae</taxon>
        <taxon>Marchantiales</taxon>
        <taxon>Ricciaceae</taxon>
        <taxon>Riccia</taxon>
    </lineage>
</organism>
<comment type="caution">
    <text evidence="2">The sequence shown here is derived from an EMBL/GenBank/DDBJ whole genome shotgun (WGS) entry which is preliminary data.</text>
</comment>
<feature type="compositionally biased region" description="Basic and acidic residues" evidence="1">
    <location>
        <begin position="148"/>
        <end position="164"/>
    </location>
</feature>
<evidence type="ECO:0000313" key="3">
    <source>
        <dbReference type="Proteomes" id="UP001633002"/>
    </source>
</evidence>
<feature type="compositionally biased region" description="Basic and acidic residues" evidence="1">
    <location>
        <begin position="114"/>
        <end position="128"/>
    </location>
</feature>
<gene>
    <name evidence="2" type="ORF">R1sor_002402</name>
</gene>
<dbReference type="AlphaFoldDB" id="A0ABD3H1U7"/>
<evidence type="ECO:0000313" key="2">
    <source>
        <dbReference type="EMBL" id="KAL3684380.1"/>
    </source>
</evidence>
<dbReference type="Proteomes" id="UP001633002">
    <property type="component" value="Unassembled WGS sequence"/>
</dbReference>
<accession>A0ABD3H1U7</accession>
<feature type="compositionally biased region" description="Polar residues" evidence="1">
    <location>
        <begin position="63"/>
        <end position="72"/>
    </location>
</feature>
<dbReference type="EMBL" id="JBJQOH010000006">
    <property type="protein sequence ID" value="KAL3684380.1"/>
    <property type="molecule type" value="Genomic_DNA"/>
</dbReference>
<proteinExistence type="predicted"/>
<reference evidence="2 3" key="1">
    <citation type="submission" date="2024-09" db="EMBL/GenBank/DDBJ databases">
        <title>Chromosome-scale assembly of Riccia sorocarpa.</title>
        <authorList>
            <person name="Paukszto L."/>
        </authorList>
    </citation>
    <scope>NUCLEOTIDE SEQUENCE [LARGE SCALE GENOMIC DNA]</scope>
    <source>
        <strain evidence="2">LP-2024</strain>
        <tissue evidence="2">Aerial parts of the thallus</tissue>
    </source>
</reference>
<sequence>MTYSNKATQVPFKEAIQKAKNTLQAEATFAKRESKTENLLKAVIEQLERYLPNERREDWDANNPDSSNQNGVHTGINRERQTSHRQSQEDAETPNNTEEETRAARIISSGVNIERLHANSREENREINPHNVTTTEEAATVNIDSGTEDNRIREKNETSKEPRGRGYGRVNA</sequence>
<keyword evidence="3" id="KW-1185">Reference proteome</keyword>
<feature type="region of interest" description="Disordered" evidence="1">
    <location>
        <begin position="51"/>
        <end position="172"/>
    </location>
</feature>